<evidence type="ECO:0000256" key="1">
    <source>
        <dbReference type="SAM" id="Phobius"/>
    </source>
</evidence>
<dbReference type="EMBL" id="CP029295">
    <property type="protein sequence ID" value="AXE60533.1"/>
    <property type="molecule type" value="Genomic_DNA"/>
</dbReference>
<organism evidence="2 3">
    <name type="scientific">[Mycoplasma] phocae</name>
    <dbReference type="NCBI Taxonomy" id="142651"/>
    <lineage>
        <taxon>Bacteria</taxon>
        <taxon>Bacillati</taxon>
        <taxon>Mycoplasmatota</taxon>
        <taxon>Mycoplasmoidales</taxon>
        <taxon>Metamycoplasmataceae</taxon>
        <taxon>Metamycoplasma</taxon>
    </lineage>
</organism>
<evidence type="ECO:0000313" key="2">
    <source>
        <dbReference type="EMBL" id="AXE60533.1"/>
    </source>
</evidence>
<feature type="transmembrane region" description="Helical" evidence="1">
    <location>
        <begin position="224"/>
        <end position="252"/>
    </location>
</feature>
<dbReference type="NCBIfam" id="NF045937">
    <property type="entry name" value="MSC_0624_12TM"/>
    <property type="match status" value="1"/>
</dbReference>
<dbReference type="KEGG" id="mpho:DA803_00250"/>
<feature type="transmembrane region" description="Helical" evidence="1">
    <location>
        <begin position="117"/>
        <end position="137"/>
    </location>
</feature>
<feature type="transmembrane region" description="Helical" evidence="1">
    <location>
        <begin position="311"/>
        <end position="332"/>
    </location>
</feature>
<reference evidence="2 3" key="1">
    <citation type="submission" date="2018-05" db="EMBL/GenBank/DDBJ databases">
        <title>Annotation of the Mycoplasma phocidae genome.</title>
        <authorList>
            <person name="Brown D.R."/>
            <person name="Kutish G.F."/>
            <person name="Frasca S.Jr."/>
        </authorList>
    </citation>
    <scope>NUCLEOTIDE SEQUENCE [LARGE SCALE GENOMIC DNA]</scope>
    <source>
        <strain evidence="2 3">105</strain>
    </source>
</reference>
<gene>
    <name evidence="2" type="ORF">DA803_00250</name>
</gene>
<keyword evidence="1" id="KW-0812">Transmembrane</keyword>
<dbReference type="AlphaFoldDB" id="A0A2Z5IPD9"/>
<feature type="transmembrane region" description="Helical" evidence="1">
    <location>
        <begin position="273"/>
        <end position="291"/>
    </location>
</feature>
<dbReference type="OrthoDB" id="394841at2"/>
<dbReference type="Proteomes" id="UP000252477">
    <property type="component" value="Chromosome"/>
</dbReference>
<feature type="transmembrane region" description="Helical" evidence="1">
    <location>
        <begin position="143"/>
        <end position="161"/>
    </location>
</feature>
<feature type="transmembrane region" description="Helical" evidence="1">
    <location>
        <begin position="446"/>
        <end position="472"/>
    </location>
</feature>
<keyword evidence="1" id="KW-1133">Transmembrane helix</keyword>
<dbReference type="RefSeq" id="WP_114190652.1">
    <property type="nucleotide sequence ID" value="NZ_CP029295.1"/>
</dbReference>
<feature type="transmembrane region" description="Helical" evidence="1">
    <location>
        <begin position="74"/>
        <end position="96"/>
    </location>
</feature>
<evidence type="ECO:0000313" key="3">
    <source>
        <dbReference type="Proteomes" id="UP000252477"/>
    </source>
</evidence>
<feature type="transmembrane region" description="Helical" evidence="1">
    <location>
        <begin position="182"/>
        <end position="204"/>
    </location>
</feature>
<proteinExistence type="predicted"/>
<keyword evidence="3" id="KW-1185">Reference proteome</keyword>
<feature type="transmembrane region" description="Helical" evidence="1">
    <location>
        <begin position="404"/>
        <end position="426"/>
    </location>
</feature>
<feature type="transmembrane region" description="Helical" evidence="1">
    <location>
        <begin position="344"/>
        <end position="365"/>
    </location>
</feature>
<feature type="transmembrane region" description="Helical" evidence="1">
    <location>
        <begin position="371"/>
        <end position="392"/>
    </location>
</feature>
<keyword evidence="1" id="KW-0472">Membrane</keyword>
<sequence length="495" mass="57409">MQKQIVEKQEIFDDYNGFSLTKKINRTAKILKIVTFALFITMSALLLFFAPRALFAQSLLPFQSLRFFFNFDSFGIQQLNILILFRLFLLGFVFIFSFYKNFINLSLNQHYIKKYSLWYTAYLLLSMASFFSFFLYFERLPINLVHLSLILVFVYLINLGYSIQNIHTKMKSEPLVYKNKNILIITSVSQLISLGIFLGIAYGWTYSSRVPNLLFQGNSFYTRMINLFTVRSFVNLISIIGISLLIAVLLVGNNFERINLLTQKGNAKIYLKNLIILNLGLVFVAFLWLIRMFALTLDDTNVLKLELQRNYLYLLQIIIPLSVVGVYSYLVYSKNKKIQGVLKHNLFLAIAQVTIWFSLLIVNISSQDEKINIINLFFSGLGAIVVITLYFIRIKLANNFSNIFVIILLVSIITTLLIFSTNHLLIEKNNANYLFYVINSNITIHAIMIMVTFIISLIFLLANISYLIYIIFKVKNNQLLNQSEIKISKEFTNEK</sequence>
<name>A0A2Z5IPD9_9BACT</name>
<feature type="transmembrane region" description="Helical" evidence="1">
    <location>
        <begin position="30"/>
        <end position="54"/>
    </location>
</feature>
<protein>
    <submittedName>
        <fullName evidence="2">Uncharacterized protein</fullName>
    </submittedName>
</protein>
<accession>A0A2Z5IPD9</accession>